<keyword evidence="3" id="KW-0813">Transport</keyword>
<gene>
    <name evidence="3" type="ORF">GW534_15610</name>
</gene>
<keyword evidence="4" id="KW-1185">Reference proteome</keyword>
<dbReference type="InterPro" id="IPR013099">
    <property type="entry name" value="K_chnl_dom"/>
</dbReference>
<dbReference type="GO" id="GO:0034220">
    <property type="term" value="P:monoatomic ion transmembrane transport"/>
    <property type="evidence" value="ECO:0007669"/>
    <property type="project" value="UniProtKB-KW"/>
</dbReference>
<proteinExistence type="predicted"/>
<keyword evidence="3" id="KW-0407">Ion channel</keyword>
<keyword evidence="1" id="KW-0812">Transmembrane</keyword>
<feature type="transmembrane region" description="Helical" evidence="1">
    <location>
        <begin position="78"/>
        <end position="98"/>
    </location>
</feature>
<evidence type="ECO:0000259" key="2">
    <source>
        <dbReference type="Pfam" id="PF07885"/>
    </source>
</evidence>
<evidence type="ECO:0000313" key="3">
    <source>
        <dbReference type="EMBL" id="NCU19078.1"/>
    </source>
</evidence>
<dbReference type="Gene3D" id="1.10.287.70">
    <property type="match status" value="1"/>
</dbReference>
<keyword evidence="1" id="KW-1133">Transmembrane helix</keyword>
<accession>A0ABX0A6I3</accession>
<feature type="domain" description="Potassium channel" evidence="2">
    <location>
        <begin position="46"/>
        <end position="128"/>
    </location>
</feature>
<sequence length="137" mass="15643">MIVLLLLLIIFFIIGMSLKTLFMPNVIQEKFLSWESFIYLLFIYTTIFLGFGLIYFLLIQNGIPILKEDGSYIEDSFFSLLQTCFYFSGITLFSVGYGDISPVGIGQILAVIEAMLGYTIQASFVVRTVIDFRRERG</sequence>
<feature type="transmembrane region" description="Helical" evidence="1">
    <location>
        <begin position="104"/>
        <end position="126"/>
    </location>
</feature>
<keyword evidence="3" id="KW-0406">Ion transport</keyword>
<keyword evidence="1" id="KW-0472">Membrane</keyword>
<dbReference type="Pfam" id="PF07885">
    <property type="entry name" value="Ion_trans_2"/>
    <property type="match status" value="1"/>
</dbReference>
<dbReference type="Proteomes" id="UP000743899">
    <property type="component" value="Unassembled WGS sequence"/>
</dbReference>
<name>A0ABX0A6I3_9BACI</name>
<protein>
    <submittedName>
        <fullName evidence="3">Two pore domain potassium channel family protein</fullName>
    </submittedName>
</protein>
<evidence type="ECO:0000313" key="4">
    <source>
        <dbReference type="Proteomes" id="UP000743899"/>
    </source>
</evidence>
<dbReference type="SUPFAM" id="SSF81324">
    <property type="entry name" value="Voltage-gated potassium channels"/>
    <property type="match status" value="1"/>
</dbReference>
<comment type="caution">
    <text evidence="3">The sequence shown here is derived from an EMBL/GenBank/DDBJ whole genome shotgun (WGS) entry which is preliminary data.</text>
</comment>
<organism evidence="3 4">
    <name type="scientific">Pallidibacillus pasinlerensis</name>
    <dbReference type="NCBI Taxonomy" id="2703818"/>
    <lineage>
        <taxon>Bacteria</taxon>
        <taxon>Bacillati</taxon>
        <taxon>Bacillota</taxon>
        <taxon>Bacilli</taxon>
        <taxon>Bacillales</taxon>
        <taxon>Bacillaceae</taxon>
        <taxon>Pallidibacillus</taxon>
    </lineage>
</organism>
<reference evidence="3 4" key="1">
    <citation type="submission" date="2020-01" db="EMBL/GenBank/DDBJ databases">
        <title>A novel Bacillus sp. from Pasinler.</title>
        <authorList>
            <person name="Adiguzel A."/>
            <person name="Ay H."/>
            <person name="Baltaci M.O."/>
        </authorList>
    </citation>
    <scope>NUCLEOTIDE SEQUENCE [LARGE SCALE GENOMIC DNA]</scope>
    <source>
        <strain evidence="3 4">P1</strain>
    </source>
</reference>
<dbReference type="EMBL" id="JAACYS010000119">
    <property type="protein sequence ID" value="NCU19078.1"/>
    <property type="molecule type" value="Genomic_DNA"/>
</dbReference>
<feature type="transmembrane region" description="Helical" evidence="1">
    <location>
        <begin position="38"/>
        <end position="58"/>
    </location>
</feature>
<evidence type="ECO:0000256" key="1">
    <source>
        <dbReference type="SAM" id="Phobius"/>
    </source>
</evidence>